<name>A0A9X5BHR4_9FIRM</name>
<gene>
    <name evidence="7" type="ORF">D5281_16670</name>
</gene>
<dbReference type="Proteomes" id="UP001154420">
    <property type="component" value="Unassembled WGS sequence"/>
</dbReference>
<dbReference type="AlphaFoldDB" id="A0A9X5BHR4"/>
<protein>
    <submittedName>
        <fullName evidence="7">ATP-dependent helicase</fullName>
    </submittedName>
</protein>
<dbReference type="Gene3D" id="3.40.50.300">
    <property type="entry name" value="P-loop containing nucleotide triphosphate hydrolases"/>
    <property type="match status" value="1"/>
</dbReference>
<dbReference type="GO" id="GO:0005829">
    <property type="term" value="C:cytosol"/>
    <property type="evidence" value="ECO:0007669"/>
    <property type="project" value="TreeGrafter"/>
</dbReference>
<dbReference type="InterPro" id="IPR014016">
    <property type="entry name" value="UvrD-like_ATP-bd"/>
</dbReference>
<proteinExistence type="predicted"/>
<sequence>MQKNYFDYSLIMQEMLNQLENNKEFANLVTSKIKYLTVDEYQDTNPIQERLIHFLKRGGCNLCIVGDDDQTIYQFRGSVPENIITFKERYEIKKYIALDTDYRSSEAIINIAWIL</sequence>
<evidence type="ECO:0000256" key="2">
    <source>
        <dbReference type="ARBA" id="ARBA00022801"/>
    </source>
</evidence>
<keyword evidence="1 5" id="KW-0547">Nucleotide-binding</keyword>
<dbReference type="PROSITE" id="PS51198">
    <property type="entry name" value="UVRD_HELICASE_ATP_BIND"/>
    <property type="match status" value="1"/>
</dbReference>
<dbReference type="GO" id="GO:0016787">
    <property type="term" value="F:hydrolase activity"/>
    <property type="evidence" value="ECO:0007669"/>
    <property type="project" value="UniProtKB-UniRule"/>
</dbReference>
<evidence type="ECO:0000256" key="5">
    <source>
        <dbReference type="PROSITE-ProRule" id="PRU00560"/>
    </source>
</evidence>
<dbReference type="OrthoDB" id="9810135at2"/>
<keyword evidence="8" id="KW-1185">Reference proteome</keyword>
<evidence type="ECO:0000256" key="4">
    <source>
        <dbReference type="ARBA" id="ARBA00022840"/>
    </source>
</evidence>
<dbReference type="GO" id="GO:0043138">
    <property type="term" value="F:3'-5' DNA helicase activity"/>
    <property type="evidence" value="ECO:0007669"/>
    <property type="project" value="TreeGrafter"/>
</dbReference>
<dbReference type="InterPro" id="IPR027417">
    <property type="entry name" value="P-loop_NTPase"/>
</dbReference>
<evidence type="ECO:0000313" key="7">
    <source>
        <dbReference type="EMBL" id="NBJ94175.1"/>
    </source>
</evidence>
<dbReference type="GO" id="GO:0003677">
    <property type="term" value="F:DNA binding"/>
    <property type="evidence" value="ECO:0007669"/>
    <property type="project" value="InterPro"/>
</dbReference>
<reference evidence="7" key="1">
    <citation type="submission" date="2018-09" db="EMBL/GenBank/DDBJ databases">
        <title>Murine metabolic-syndrome-specific gut microbial biobank.</title>
        <authorList>
            <person name="Liu C."/>
        </authorList>
    </citation>
    <scope>NUCLEOTIDE SEQUENCE</scope>
    <source>
        <strain evidence="7">D42-62</strain>
    </source>
</reference>
<evidence type="ECO:0000313" key="8">
    <source>
        <dbReference type="Proteomes" id="UP001154420"/>
    </source>
</evidence>
<dbReference type="GO" id="GO:0033202">
    <property type="term" value="C:DNA helicase complex"/>
    <property type="evidence" value="ECO:0007669"/>
    <property type="project" value="TreeGrafter"/>
</dbReference>
<dbReference type="RefSeq" id="WP_160561212.1">
    <property type="nucleotide sequence ID" value="NZ_QZDT01000031.1"/>
</dbReference>
<evidence type="ECO:0000256" key="1">
    <source>
        <dbReference type="ARBA" id="ARBA00022741"/>
    </source>
</evidence>
<accession>A0A9X5BHR4</accession>
<dbReference type="Pfam" id="PF00580">
    <property type="entry name" value="UvrD-helicase"/>
    <property type="match status" value="1"/>
</dbReference>
<dbReference type="PANTHER" id="PTHR11070">
    <property type="entry name" value="UVRD / RECB / PCRA DNA HELICASE FAMILY MEMBER"/>
    <property type="match status" value="1"/>
</dbReference>
<dbReference type="GO" id="GO:0000725">
    <property type="term" value="P:recombinational repair"/>
    <property type="evidence" value="ECO:0007669"/>
    <property type="project" value="TreeGrafter"/>
</dbReference>
<dbReference type="PANTHER" id="PTHR11070:SF2">
    <property type="entry name" value="ATP-DEPENDENT DNA HELICASE SRS2"/>
    <property type="match status" value="1"/>
</dbReference>
<evidence type="ECO:0000259" key="6">
    <source>
        <dbReference type="PROSITE" id="PS51198"/>
    </source>
</evidence>
<evidence type="ECO:0000256" key="3">
    <source>
        <dbReference type="ARBA" id="ARBA00022806"/>
    </source>
</evidence>
<dbReference type="EMBL" id="QZDT01000031">
    <property type="protein sequence ID" value="NBJ94175.1"/>
    <property type="molecule type" value="Genomic_DNA"/>
</dbReference>
<dbReference type="SUPFAM" id="SSF52540">
    <property type="entry name" value="P-loop containing nucleoside triphosphate hydrolases"/>
    <property type="match status" value="1"/>
</dbReference>
<feature type="domain" description="UvrD-like helicase ATP-binding" evidence="6">
    <location>
        <begin position="1"/>
        <end position="105"/>
    </location>
</feature>
<organism evidence="7 8">
    <name type="scientific">Parablautia muri</name>
    <dbReference type="NCBI Taxonomy" id="2320879"/>
    <lineage>
        <taxon>Bacteria</taxon>
        <taxon>Bacillati</taxon>
        <taxon>Bacillota</taxon>
        <taxon>Clostridia</taxon>
        <taxon>Lachnospirales</taxon>
        <taxon>Lachnospiraceae</taxon>
        <taxon>Parablautia</taxon>
    </lineage>
</organism>
<comment type="caution">
    <text evidence="7">The sequence shown here is derived from an EMBL/GenBank/DDBJ whole genome shotgun (WGS) entry which is preliminary data.</text>
</comment>
<comment type="caution">
    <text evidence="5">Lacks conserved residue(s) required for the propagation of feature annotation.</text>
</comment>
<keyword evidence="3 5" id="KW-0347">Helicase</keyword>
<dbReference type="CDD" id="cd17932">
    <property type="entry name" value="DEXQc_UvrD"/>
    <property type="match status" value="1"/>
</dbReference>
<dbReference type="GO" id="GO:0005524">
    <property type="term" value="F:ATP binding"/>
    <property type="evidence" value="ECO:0007669"/>
    <property type="project" value="UniProtKB-UniRule"/>
</dbReference>
<keyword evidence="4 5" id="KW-0067">ATP-binding</keyword>
<dbReference type="InterPro" id="IPR000212">
    <property type="entry name" value="DNA_helicase_UvrD/REP"/>
</dbReference>
<keyword evidence="2 5" id="KW-0378">Hydrolase</keyword>